<dbReference type="Gene3D" id="1.10.600.10">
    <property type="entry name" value="Farnesyl Diphosphate Synthase"/>
    <property type="match status" value="1"/>
</dbReference>
<protein>
    <submittedName>
        <fullName evidence="4">Uncharacterized protein</fullName>
    </submittedName>
</protein>
<dbReference type="EMBL" id="AJWK01028681">
    <property type="status" value="NOT_ANNOTATED_CDS"/>
    <property type="molecule type" value="Genomic_DNA"/>
</dbReference>
<dbReference type="GO" id="GO:0046872">
    <property type="term" value="F:metal ion binding"/>
    <property type="evidence" value="ECO:0007669"/>
    <property type="project" value="UniProtKB-KW"/>
</dbReference>
<dbReference type="EnsemblMetazoa" id="LLOJ008480-RA">
    <property type="protein sequence ID" value="LLOJ008480-PA"/>
    <property type="gene ID" value="LLOJ008480"/>
</dbReference>
<evidence type="ECO:0000313" key="4">
    <source>
        <dbReference type="EnsemblMetazoa" id="LLOJ008480-PA"/>
    </source>
</evidence>
<dbReference type="GO" id="GO:0045337">
    <property type="term" value="P:farnesyl diphosphate biosynthetic process"/>
    <property type="evidence" value="ECO:0007669"/>
    <property type="project" value="TreeGrafter"/>
</dbReference>
<reference evidence="4" key="1">
    <citation type="submission" date="2020-05" db="UniProtKB">
        <authorList>
            <consortium name="EnsemblMetazoa"/>
        </authorList>
    </citation>
    <scope>IDENTIFICATION</scope>
    <source>
        <strain evidence="4">Jacobina</strain>
    </source>
</reference>
<keyword evidence="3" id="KW-0460">Magnesium</keyword>
<dbReference type="InterPro" id="IPR008949">
    <property type="entry name" value="Isoprenoid_synthase_dom_sf"/>
</dbReference>
<proteinExistence type="predicted"/>
<dbReference type="GO" id="GO:0005737">
    <property type="term" value="C:cytoplasm"/>
    <property type="evidence" value="ECO:0007669"/>
    <property type="project" value="TreeGrafter"/>
</dbReference>
<dbReference type="VEuPathDB" id="VectorBase:LLOJ008480"/>
<dbReference type="Proteomes" id="UP000092461">
    <property type="component" value="Unassembled WGS sequence"/>
</dbReference>
<name>A0A1B0EZT8_LUTLO</name>
<dbReference type="PANTHER" id="PTHR11525">
    <property type="entry name" value="FARNESYL-PYROPHOSPHATE SYNTHETASE"/>
    <property type="match status" value="1"/>
</dbReference>
<keyword evidence="1" id="KW-0808">Transferase</keyword>
<dbReference type="InterPro" id="IPR039702">
    <property type="entry name" value="FPS1-like"/>
</dbReference>
<sequence length="74" mass="8494">MQLGTPEQKEVLKVNYGRKDPECVAKVIELYRELNLPRLYDDYCNNLGSRMLGDVDKLQDGDMKKICEKTTAAK</sequence>
<keyword evidence="5" id="KW-1185">Reference proteome</keyword>
<accession>A0A1B0EZT8</accession>
<evidence type="ECO:0000256" key="1">
    <source>
        <dbReference type="ARBA" id="ARBA00022679"/>
    </source>
</evidence>
<evidence type="ECO:0000256" key="2">
    <source>
        <dbReference type="ARBA" id="ARBA00022723"/>
    </source>
</evidence>
<evidence type="ECO:0000256" key="3">
    <source>
        <dbReference type="ARBA" id="ARBA00022842"/>
    </source>
</evidence>
<evidence type="ECO:0000313" key="5">
    <source>
        <dbReference type="Proteomes" id="UP000092461"/>
    </source>
</evidence>
<dbReference type="SUPFAM" id="SSF48576">
    <property type="entry name" value="Terpenoid synthases"/>
    <property type="match status" value="1"/>
</dbReference>
<dbReference type="PANTHER" id="PTHR11525:SF0">
    <property type="entry name" value="FARNESYL PYROPHOSPHATE SYNTHASE"/>
    <property type="match status" value="1"/>
</dbReference>
<dbReference type="GO" id="GO:0004161">
    <property type="term" value="F:dimethylallyltranstransferase activity"/>
    <property type="evidence" value="ECO:0007669"/>
    <property type="project" value="TreeGrafter"/>
</dbReference>
<dbReference type="GO" id="GO:0004337">
    <property type="term" value="F:(2E,6E)-farnesyl diphosphate synthase activity"/>
    <property type="evidence" value="ECO:0007669"/>
    <property type="project" value="TreeGrafter"/>
</dbReference>
<dbReference type="AlphaFoldDB" id="A0A1B0EZT8"/>
<organism evidence="4 5">
    <name type="scientific">Lutzomyia longipalpis</name>
    <name type="common">Sand fly</name>
    <dbReference type="NCBI Taxonomy" id="7200"/>
    <lineage>
        <taxon>Eukaryota</taxon>
        <taxon>Metazoa</taxon>
        <taxon>Ecdysozoa</taxon>
        <taxon>Arthropoda</taxon>
        <taxon>Hexapoda</taxon>
        <taxon>Insecta</taxon>
        <taxon>Pterygota</taxon>
        <taxon>Neoptera</taxon>
        <taxon>Endopterygota</taxon>
        <taxon>Diptera</taxon>
        <taxon>Nematocera</taxon>
        <taxon>Psychodoidea</taxon>
        <taxon>Psychodidae</taxon>
        <taxon>Lutzomyia</taxon>
        <taxon>Lutzomyia</taxon>
    </lineage>
</organism>
<keyword evidence="2" id="KW-0479">Metal-binding</keyword>